<dbReference type="SUPFAM" id="SSF46626">
    <property type="entry name" value="Cytochrome c"/>
    <property type="match status" value="1"/>
</dbReference>
<evidence type="ECO:0000256" key="3">
    <source>
        <dbReference type="ARBA" id="ARBA00023004"/>
    </source>
</evidence>
<dbReference type="InterPro" id="IPR036909">
    <property type="entry name" value="Cyt_c-like_dom_sf"/>
</dbReference>
<keyword evidence="2 4" id="KW-0479">Metal-binding</keyword>
<evidence type="ECO:0000256" key="4">
    <source>
        <dbReference type="PROSITE-ProRule" id="PRU00433"/>
    </source>
</evidence>
<dbReference type="PROSITE" id="PS51007">
    <property type="entry name" value="CYTC"/>
    <property type="match status" value="1"/>
</dbReference>
<dbReference type="NCBIfam" id="NF040606">
    <property type="entry name" value="CytoC_perox"/>
    <property type="match status" value="1"/>
</dbReference>
<dbReference type="PANTHER" id="PTHR30600:SF9">
    <property type="entry name" value="BLR7738 PROTEIN"/>
    <property type="match status" value="1"/>
</dbReference>
<dbReference type="InterPro" id="IPR051395">
    <property type="entry name" value="Cytochrome_c_Peroxidase/MauG"/>
</dbReference>
<reference evidence="6 7" key="1">
    <citation type="submission" date="2017-03" db="EMBL/GenBank/DDBJ databases">
        <title>Whole genome sequences of fourteen strains of Bradyrhizobium canariense and one strain of Bradyrhizobium japonicum isolated from Lupinus (Papilionoideae: Genisteae) species in Algeria.</title>
        <authorList>
            <person name="Crovadore J."/>
            <person name="Chekireb D."/>
            <person name="Brachmann A."/>
            <person name="Chablais R."/>
            <person name="Cochard B."/>
            <person name="Lefort F."/>
        </authorList>
    </citation>
    <scope>NUCLEOTIDE SEQUENCE [LARGE SCALE GENOMIC DNA]</scope>
    <source>
        <strain evidence="6 7">UBMAN05</strain>
    </source>
</reference>
<accession>A0ABX3XAD1</accession>
<dbReference type="Pfam" id="PF21419">
    <property type="entry name" value="RoxA-like_Cyt-c"/>
    <property type="match status" value="1"/>
</dbReference>
<dbReference type="Proteomes" id="UP000193884">
    <property type="component" value="Unassembled WGS sequence"/>
</dbReference>
<dbReference type="PANTHER" id="PTHR30600">
    <property type="entry name" value="CYTOCHROME C PEROXIDASE-RELATED"/>
    <property type="match status" value="1"/>
</dbReference>
<keyword evidence="3 4" id="KW-0408">Iron</keyword>
<dbReference type="RefSeq" id="WP_085383420.1">
    <property type="nucleotide sequence ID" value="NZ_NAFJ01000101.1"/>
</dbReference>
<dbReference type="EMBL" id="NAFK01000120">
    <property type="protein sequence ID" value="OSJ34687.1"/>
    <property type="molecule type" value="Genomic_DNA"/>
</dbReference>
<evidence type="ECO:0000256" key="1">
    <source>
        <dbReference type="ARBA" id="ARBA00022617"/>
    </source>
</evidence>
<name>A0ABX3XAD1_9BRAD</name>
<comment type="caution">
    <text evidence="6">The sequence shown here is derived from an EMBL/GenBank/DDBJ whole genome shotgun (WGS) entry which is preliminary data.</text>
</comment>
<sequence>MRCRFRGYHRSAVVLSIFFYLEFIGTVIAADPVPIDQGAEWTSTRRNDFYTLDQGSRLIPLSWIMALKLPDGRPFMDHGLQRYGFLKNGTATLPLGFTSTGQAGREILGLTCSACHTRQIEVSGTSYRIDGGPALIDFQKFLSDLDVAVDKLVNDANAFTTFAESILGTPHSALEEVALYQAVSTWHYRYHAQMERSLPRSKPWGVGRLDAIAMIFNRLTGLDLGPPPGHLIRENIKSAVAPVRYPFLWNAHKQDKTQWPGFAPNFIPELRLARNLGQVYGVFADFAPRKDAASPTGDGIDYLTNNSANLAGLRSLDTITTFIGPPRWPWAIDSTLKSQGEVIFVRECQGCHGSGKDAPPWKTQITPIAKIQSDYAELDLLKRNALSGVLKGSTMVPDGPLNEEDTALRILTASVIGALVQEQQYAFAAKDPNTIKAKFGKLFTGQDEPGYEARVLDGIWASAPYLHNGTVPTLTELLKPAAARIPIFAVGSSYDPATLGLAAAQPQPSTIVTTTGCDDRGSGNSRCGHEYGTALSEAEKKALLEYLKSL</sequence>
<evidence type="ECO:0000256" key="2">
    <source>
        <dbReference type="ARBA" id="ARBA00022723"/>
    </source>
</evidence>
<dbReference type="InterPro" id="IPR009056">
    <property type="entry name" value="Cyt_c-like_dom"/>
</dbReference>
<gene>
    <name evidence="6" type="ORF">BST63_03225</name>
</gene>
<feature type="domain" description="Cytochrome c" evidence="5">
    <location>
        <begin position="335"/>
        <end position="550"/>
    </location>
</feature>
<dbReference type="InterPro" id="IPR047758">
    <property type="entry name" value="CytoC_perox"/>
</dbReference>
<keyword evidence="7" id="KW-1185">Reference proteome</keyword>
<evidence type="ECO:0000313" key="7">
    <source>
        <dbReference type="Proteomes" id="UP000193884"/>
    </source>
</evidence>
<proteinExistence type="predicted"/>
<evidence type="ECO:0000259" key="5">
    <source>
        <dbReference type="PROSITE" id="PS51007"/>
    </source>
</evidence>
<organism evidence="6 7">
    <name type="scientific">Bradyrhizobium canariense</name>
    <dbReference type="NCBI Taxonomy" id="255045"/>
    <lineage>
        <taxon>Bacteria</taxon>
        <taxon>Pseudomonadati</taxon>
        <taxon>Pseudomonadota</taxon>
        <taxon>Alphaproteobacteria</taxon>
        <taxon>Hyphomicrobiales</taxon>
        <taxon>Nitrobacteraceae</taxon>
        <taxon>Bradyrhizobium</taxon>
    </lineage>
</organism>
<dbReference type="Gene3D" id="1.10.760.10">
    <property type="entry name" value="Cytochrome c-like domain"/>
    <property type="match status" value="1"/>
</dbReference>
<keyword evidence="1 4" id="KW-0349">Heme</keyword>
<evidence type="ECO:0000313" key="6">
    <source>
        <dbReference type="EMBL" id="OSJ34687.1"/>
    </source>
</evidence>
<protein>
    <recommendedName>
        <fullName evidence="5">Cytochrome c domain-containing protein</fullName>
    </recommendedName>
</protein>